<organism evidence="1 2">
    <name type="scientific">Ahniella affigens</name>
    <dbReference type="NCBI Taxonomy" id="2021234"/>
    <lineage>
        <taxon>Bacteria</taxon>
        <taxon>Pseudomonadati</taxon>
        <taxon>Pseudomonadota</taxon>
        <taxon>Gammaproteobacteria</taxon>
        <taxon>Lysobacterales</taxon>
        <taxon>Rhodanobacteraceae</taxon>
        <taxon>Ahniella</taxon>
    </lineage>
</organism>
<accession>A0A2P1PZR4</accession>
<name>A0A2P1PZR4_9GAMM</name>
<reference evidence="1 2" key="1">
    <citation type="submission" date="2018-03" db="EMBL/GenBank/DDBJ databases">
        <title>Ahniella affigens gen. nov., sp. nov., a gammaproteobacterium isolated from sandy soil near a stream.</title>
        <authorList>
            <person name="Ko Y."/>
            <person name="Kim J.-H."/>
        </authorList>
    </citation>
    <scope>NUCLEOTIDE SEQUENCE [LARGE SCALE GENOMIC DNA]</scope>
    <source>
        <strain evidence="1 2">D13</strain>
        <plasmid evidence="2">Plasmid unnamed</plasmid>
    </source>
</reference>
<protein>
    <submittedName>
        <fullName evidence="1">Uncharacterized protein</fullName>
    </submittedName>
</protein>
<keyword evidence="2" id="KW-1185">Reference proteome</keyword>
<geneLocation type="plasmid" evidence="1">
    <name>unnamed</name>
</geneLocation>
<proteinExistence type="predicted"/>
<sequence length="79" mass="8506">MCDGWVSPHILDAPDCDLVLVPIPEGIPTHDALVGYWAGMLIAGTRASTARQALQQASELISKYRLSAESTQSLRMSHG</sequence>
<evidence type="ECO:0000313" key="2">
    <source>
        <dbReference type="Proteomes" id="UP000241074"/>
    </source>
</evidence>
<evidence type="ECO:0000313" key="1">
    <source>
        <dbReference type="EMBL" id="AVQ00332.1"/>
    </source>
</evidence>
<dbReference type="Proteomes" id="UP000241074">
    <property type="component" value="Plasmid unnamed"/>
</dbReference>
<gene>
    <name evidence="1" type="ORF">C7S18_23835</name>
</gene>
<keyword evidence="1" id="KW-0614">Plasmid</keyword>
<dbReference type="KEGG" id="xba:C7S18_23835"/>
<reference evidence="1 2" key="2">
    <citation type="submission" date="2018-03" db="EMBL/GenBank/DDBJ databases">
        <authorList>
            <person name="Keele B.F."/>
        </authorList>
    </citation>
    <scope>NUCLEOTIDE SEQUENCE [LARGE SCALE GENOMIC DNA]</scope>
    <source>
        <strain evidence="1 2">D13</strain>
        <plasmid evidence="2">Plasmid unnamed</plasmid>
    </source>
</reference>
<dbReference type="EMBL" id="CP027861">
    <property type="protein sequence ID" value="AVQ00332.1"/>
    <property type="molecule type" value="Genomic_DNA"/>
</dbReference>
<dbReference type="AlphaFoldDB" id="A0A2P1PZR4"/>